<proteinExistence type="predicted"/>
<dbReference type="EMBL" id="JBHUHZ010000003">
    <property type="protein sequence ID" value="MFD2164044.1"/>
    <property type="molecule type" value="Genomic_DNA"/>
</dbReference>
<dbReference type="PANTHER" id="PTHR42771:SF2">
    <property type="entry name" value="IRON(3+)-HYDROXAMATE IMPORT ATP-BINDING PROTEIN FHUC"/>
    <property type="match status" value="1"/>
</dbReference>
<evidence type="ECO:0000256" key="4">
    <source>
        <dbReference type="ARBA" id="ARBA00022496"/>
    </source>
</evidence>
<keyword evidence="3" id="KW-1003">Cell membrane</keyword>
<dbReference type="InterPro" id="IPR003439">
    <property type="entry name" value="ABC_transporter-like_ATP-bd"/>
</dbReference>
<dbReference type="SMART" id="SM00382">
    <property type="entry name" value="AAA"/>
    <property type="match status" value="1"/>
</dbReference>
<evidence type="ECO:0000256" key="8">
    <source>
        <dbReference type="ARBA" id="ARBA00023065"/>
    </source>
</evidence>
<evidence type="ECO:0000256" key="5">
    <source>
        <dbReference type="ARBA" id="ARBA00022741"/>
    </source>
</evidence>
<keyword evidence="12" id="KW-1185">Reference proteome</keyword>
<gene>
    <name evidence="11" type="ORF">ACFSJU_16670</name>
</gene>
<evidence type="ECO:0000313" key="11">
    <source>
        <dbReference type="EMBL" id="MFD2164044.1"/>
    </source>
</evidence>
<accession>A0ABW4ZPI9</accession>
<evidence type="ECO:0000256" key="6">
    <source>
        <dbReference type="ARBA" id="ARBA00022840"/>
    </source>
</evidence>
<dbReference type="CDD" id="cd03214">
    <property type="entry name" value="ABC_Iron-Siderophores_B12_Hemin"/>
    <property type="match status" value="1"/>
</dbReference>
<dbReference type="RefSeq" id="WP_255904676.1">
    <property type="nucleotide sequence ID" value="NZ_JAFMZO010000004.1"/>
</dbReference>
<evidence type="ECO:0000313" key="12">
    <source>
        <dbReference type="Proteomes" id="UP001597387"/>
    </source>
</evidence>
<keyword evidence="8" id="KW-0406">Ion transport</keyword>
<evidence type="ECO:0000256" key="7">
    <source>
        <dbReference type="ARBA" id="ARBA00023004"/>
    </source>
</evidence>
<dbReference type="Proteomes" id="UP001597387">
    <property type="component" value="Unassembled WGS sequence"/>
</dbReference>
<dbReference type="Pfam" id="PF00005">
    <property type="entry name" value="ABC_tran"/>
    <property type="match status" value="1"/>
</dbReference>
<reference evidence="12" key="1">
    <citation type="journal article" date="2019" name="Int. J. Syst. Evol. Microbiol.">
        <title>The Global Catalogue of Microorganisms (GCM) 10K type strain sequencing project: providing services to taxonomists for standard genome sequencing and annotation.</title>
        <authorList>
            <consortium name="The Broad Institute Genomics Platform"/>
            <consortium name="The Broad Institute Genome Sequencing Center for Infectious Disease"/>
            <person name="Wu L."/>
            <person name="Ma J."/>
        </authorList>
    </citation>
    <scope>NUCLEOTIDE SEQUENCE [LARGE SCALE GENOMIC DNA]</scope>
    <source>
        <strain evidence="12">KCTC 42217</strain>
    </source>
</reference>
<organism evidence="11 12">
    <name type="scientific">Paradesertivirga mongoliensis</name>
    <dbReference type="NCBI Taxonomy" id="2100740"/>
    <lineage>
        <taxon>Bacteria</taxon>
        <taxon>Pseudomonadati</taxon>
        <taxon>Bacteroidota</taxon>
        <taxon>Sphingobacteriia</taxon>
        <taxon>Sphingobacteriales</taxon>
        <taxon>Sphingobacteriaceae</taxon>
        <taxon>Paradesertivirga</taxon>
    </lineage>
</organism>
<sequence length="335" mass="36412">MEDFLLHTSDLSVGYKSGNTQKSVAGPLNLTMKAGELICLLGPNGAGKSTLIRTLAGLQPALNGIVKIDTENVAKLKPSQLAKKLSLVLTDSVKAGNLDVFSLVSLGRYPYSGWLGGLSKEDKKIVKWAIESAHVEMFVNRKVSQLSDGECQKVMLARALAQDTPVIILDEPTAHLDLPSRIELMRLLHQLAKETSKGILISTHELDLALQVADQIWLLKKDGSVAVGSPEELVLNGIFESAFDKAGVLFDKSTGTFNIHQNTGKSVFLEGNGAAAFWTKRALLRHGYSLTDSASALLSAEVRDTQEGTTWLIKSGDTIEKRDTMEDFLLLLRSR</sequence>
<evidence type="ECO:0000256" key="9">
    <source>
        <dbReference type="ARBA" id="ARBA00023136"/>
    </source>
</evidence>
<keyword evidence="6 11" id="KW-0067">ATP-binding</keyword>
<keyword evidence="4" id="KW-0410">Iron transport</keyword>
<dbReference type="InterPro" id="IPR027417">
    <property type="entry name" value="P-loop_NTPase"/>
</dbReference>
<comment type="subcellular location">
    <subcellularLocation>
        <location evidence="1">Cell membrane</location>
        <topology evidence="1">Peripheral membrane protein</topology>
    </subcellularLocation>
</comment>
<evidence type="ECO:0000256" key="1">
    <source>
        <dbReference type="ARBA" id="ARBA00004202"/>
    </source>
</evidence>
<keyword evidence="2" id="KW-0813">Transport</keyword>
<dbReference type="InterPro" id="IPR051535">
    <property type="entry name" value="Siderophore_ABC-ATPase"/>
</dbReference>
<dbReference type="PANTHER" id="PTHR42771">
    <property type="entry name" value="IRON(3+)-HYDROXAMATE IMPORT ATP-BINDING PROTEIN FHUC"/>
    <property type="match status" value="1"/>
</dbReference>
<feature type="domain" description="ABC transporter" evidence="10">
    <location>
        <begin position="6"/>
        <end position="246"/>
    </location>
</feature>
<dbReference type="PROSITE" id="PS50893">
    <property type="entry name" value="ABC_TRANSPORTER_2"/>
    <property type="match status" value="1"/>
</dbReference>
<dbReference type="Gene3D" id="3.40.50.300">
    <property type="entry name" value="P-loop containing nucleotide triphosphate hydrolases"/>
    <property type="match status" value="1"/>
</dbReference>
<evidence type="ECO:0000256" key="3">
    <source>
        <dbReference type="ARBA" id="ARBA00022475"/>
    </source>
</evidence>
<comment type="caution">
    <text evidence="11">The sequence shown here is derived from an EMBL/GenBank/DDBJ whole genome shotgun (WGS) entry which is preliminary data.</text>
</comment>
<keyword evidence="9" id="KW-0472">Membrane</keyword>
<dbReference type="InterPro" id="IPR003593">
    <property type="entry name" value="AAA+_ATPase"/>
</dbReference>
<dbReference type="GO" id="GO:0005524">
    <property type="term" value="F:ATP binding"/>
    <property type="evidence" value="ECO:0007669"/>
    <property type="project" value="UniProtKB-KW"/>
</dbReference>
<keyword evidence="7" id="KW-0408">Iron</keyword>
<keyword evidence="5" id="KW-0547">Nucleotide-binding</keyword>
<protein>
    <submittedName>
        <fullName evidence="11">ABC transporter ATP-binding protein</fullName>
    </submittedName>
</protein>
<evidence type="ECO:0000259" key="10">
    <source>
        <dbReference type="PROSITE" id="PS50893"/>
    </source>
</evidence>
<evidence type="ECO:0000256" key="2">
    <source>
        <dbReference type="ARBA" id="ARBA00022448"/>
    </source>
</evidence>
<dbReference type="SUPFAM" id="SSF52540">
    <property type="entry name" value="P-loop containing nucleoside triphosphate hydrolases"/>
    <property type="match status" value="1"/>
</dbReference>
<name>A0ABW4ZPI9_9SPHI</name>